<proteinExistence type="inferred from homology"/>
<comment type="similarity">
    <text evidence="1">Belongs to the aldehyde dehydrogenase family.</text>
</comment>
<dbReference type="InterPro" id="IPR051020">
    <property type="entry name" value="ALDH-related_metabolic_enz"/>
</dbReference>
<accession>B9SXR4</accession>
<dbReference type="PANTHER" id="PTHR42991:SF1">
    <property type="entry name" value="ALDEHYDE DEHYDROGENASE"/>
    <property type="match status" value="1"/>
</dbReference>
<evidence type="ECO:0000256" key="8">
    <source>
        <dbReference type="ARBA" id="ARBA00049186"/>
    </source>
</evidence>
<dbReference type="Pfam" id="PF00171">
    <property type="entry name" value="Aldedh"/>
    <property type="match status" value="1"/>
</dbReference>
<dbReference type="GO" id="GO:0008911">
    <property type="term" value="F:lactaldehyde dehydrogenase (NAD+) activity"/>
    <property type="evidence" value="ECO:0000318"/>
    <property type="project" value="GO_Central"/>
</dbReference>
<feature type="non-terminal residue" evidence="10">
    <location>
        <position position="225"/>
    </location>
</feature>
<dbReference type="CDD" id="cd20404">
    <property type="entry name" value="Tudor_Agenet_AtEML-like"/>
    <property type="match status" value="1"/>
</dbReference>
<protein>
    <recommendedName>
        <fullName evidence="4">NADP-dependent glyceraldehyde-3-phosphate dehydrogenase</fullName>
        <ecNumber evidence="3">1.2.1.9</ecNumber>
    </recommendedName>
    <alternativeName>
        <fullName evidence="5">Glyceraldehyde-3-phosphate dehydrogenase [NADP(+)]</fullName>
    </alternativeName>
    <alternativeName>
        <fullName evidence="6">Non-phosphorylating glyceraldehyde 3-phosphate dehydrogenase</fullName>
    </alternativeName>
    <alternativeName>
        <fullName evidence="7">Triosephosphate dehydrogenase</fullName>
    </alternativeName>
</protein>
<evidence type="ECO:0000256" key="3">
    <source>
        <dbReference type="ARBA" id="ARBA00038980"/>
    </source>
</evidence>
<gene>
    <name evidence="10" type="ORF">RCOM_0029060</name>
</gene>
<evidence type="ECO:0000313" key="10">
    <source>
        <dbReference type="EMBL" id="EEF31610.1"/>
    </source>
</evidence>
<dbReference type="Gene3D" id="3.40.309.10">
    <property type="entry name" value="Aldehyde Dehydrogenase, Chain A, domain 2"/>
    <property type="match status" value="1"/>
</dbReference>
<dbReference type="PANTHER" id="PTHR42991">
    <property type="entry name" value="ALDEHYDE DEHYDROGENASE"/>
    <property type="match status" value="1"/>
</dbReference>
<dbReference type="STRING" id="3988.B9SXR4"/>
<evidence type="ECO:0000256" key="6">
    <source>
        <dbReference type="ARBA" id="ARBA00042646"/>
    </source>
</evidence>
<evidence type="ECO:0000313" key="11">
    <source>
        <dbReference type="Proteomes" id="UP000008311"/>
    </source>
</evidence>
<dbReference type="eggNOG" id="KOG2450">
    <property type="taxonomic scope" value="Eukaryota"/>
</dbReference>
<keyword evidence="11" id="KW-1185">Reference proteome</keyword>
<reference evidence="11" key="1">
    <citation type="journal article" date="2010" name="Nat. Biotechnol.">
        <title>Draft genome sequence of the oilseed species Ricinus communis.</title>
        <authorList>
            <person name="Chan A.P."/>
            <person name="Crabtree J."/>
            <person name="Zhao Q."/>
            <person name="Lorenzi H."/>
            <person name="Orvis J."/>
            <person name="Puiu D."/>
            <person name="Melake-Berhan A."/>
            <person name="Jones K.M."/>
            <person name="Redman J."/>
            <person name="Chen G."/>
            <person name="Cahoon E.B."/>
            <person name="Gedil M."/>
            <person name="Stanke M."/>
            <person name="Haas B.J."/>
            <person name="Wortman J.R."/>
            <person name="Fraser-Liggett C.M."/>
            <person name="Ravel J."/>
            <person name="Rabinowicz P.D."/>
        </authorList>
    </citation>
    <scope>NUCLEOTIDE SEQUENCE [LARGE SCALE GENOMIC DNA]</scope>
    <source>
        <strain evidence="11">cv. Hale</strain>
    </source>
</reference>
<evidence type="ECO:0000256" key="1">
    <source>
        <dbReference type="ARBA" id="ARBA00009986"/>
    </source>
</evidence>
<evidence type="ECO:0000256" key="4">
    <source>
        <dbReference type="ARBA" id="ARBA00040853"/>
    </source>
</evidence>
<organism evidence="10 11">
    <name type="scientific">Ricinus communis</name>
    <name type="common">Castor bean</name>
    <dbReference type="NCBI Taxonomy" id="3988"/>
    <lineage>
        <taxon>Eukaryota</taxon>
        <taxon>Viridiplantae</taxon>
        <taxon>Streptophyta</taxon>
        <taxon>Embryophyta</taxon>
        <taxon>Tracheophyta</taxon>
        <taxon>Spermatophyta</taxon>
        <taxon>Magnoliopsida</taxon>
        <taxon>eudicotyledons</taxon>
        <taxon>Gunneridae</taxon>
        <taxon>Pentapetalae</taxon>
        <taxon>rosids</taxon>
        <taxon>fabids</taxon>
        <taxon>Malpighiales</taxon>
        <taxon>Euphorbiaceae</taxon>
        <taxon>Acalyphoideae</taxon>
        <taxon>Acalypheae</taxon>
        <taxon>Ricinus</taxon>
    </lineage>
</organism>
<sequence length="225" mass="24740">MPKRKEQHFAKSTRKKETSSGLYEGIHHCNASNFGLQGCVFTRDINKAILISDAMETGAVQINSAPARGPDHFPFQACLAPDNGKPFAENLIGSRIKVWCVEGHAQFLVRGVEGLGSYEGDIVSYDPIEKKHKARDANGDEKLLLLEKEQWEFVGDESGASGDGVSGVCRMPKESSIDNIRRSNDDPLKRRAVKGCNTTNMAIDCEDKNERSTFANGTLLKNLVL</sequence>
<dbReference type="EMBL" id="EQ974231">
    <property type="protein sequence ID" value="EEF31610.1"/>
    <property type="molecule type" value="Genomic_DNA"/>
</dbReference>
<evidence type="ECO:0000256" key="7">
    <source>
        <dbReference type="ARBA" id="ARBA00043052"/>
    </source>
</evidence>
<dbReference type="InterPro" id="IPR016161">
    <property type="entry name" value="Ald_DH/histidinol_DH"/>
</dbReference>
<evidence type="ECO:0000256" key="5">
    <source>
        <dbReference type="ARBA" id="ARBA00042470"/>
    </source>
</evidence>
<dbReference type="SUPFAM" id="SSF53720">
    <property type="entry name" value="ALDH-like"/>
    <property type="match status" value="1"/>
</dbReference>
<dbReference type="InterPro" id="IPR016163">
    <property type="entry name" value="Ald_DH_C"/>
</dbReference>
<evidence type="ECO:0000256" key="2">
    <source>
        <dbReference type="ARBA" id="ARBA00023002"/>
    </source>
</evidence>
<comment type="catalytic activity">
    <reaction evidence="8">
        <text>D-glyceraldehyde 3-phosphate + NADP(+) + H2O = (2R)-3-phosphoglycerate + NADPH + 2 H(+)</text>
        <dbReference type="Rhea" id="RHEA:14669"/>
        <dbReference type="ChEBI" id="CHEBI:15377"/>
        <dbReference type="ChEBI" id="CHEBI:15378"/>
        <dbReference type="ChEBI" id="CHEBI:57783"/>
        <dbReference type="ChEBI" id="CHEBI:58272"/>
        <dbReference type="ChEBI" id="CHEBI:58349"/>
        <dbReference type="ChEBI" id="CHEBI:59776"/>
        <dbReference type="EC" id="1.2.1.9"/>
    </reaction>
</comment>
<name>B9SXR4_RICCO</name>
<dbReference type="InParanoid" id="B9SXR4"/>
<dbReference type="AlphaFoldDB" id="B9SXR4"/>
<feature type="domain" description="Aldehyde dehydrogenase" evidence="9">
    <location>
        <begin position="23"/>
        <end position="75"/>
    </location>
</feature>
<dbReference type="Proteomes" id="UP000008311">
    <property type="component" value="Unassembled WGS sequence"/>
</dbReference>
<dbReference type="InterPro" id="IPR015590">
    <property type="entry name" value="Aldehyde_DH_dom"/>
</dbReference>
<evidence type="ECO:0000259" key="9">
    <source>
        <dbReference type="Pfam" id="PF00171"/>
    </source>
</evidence>
<dbReference type="EC" id="1.2.1.9" evidence="3"/>
<dbReference type="GO" id="GO:0008886">
    <property type="term" value="F:glyceraldehyde-3-phosphate dehydrogenase (NADP+) (non-phosphorylating) activity"/>
    <property type="evidence" value="ECO:0007669"/>
    <property type="project" value="UniProtKB-EC"/>
</dbReference>
<keyword evidence="2 10" id="KW-0560">Oxidoreductase</keyword>